<protein>
    <submittedName>
        <fullName evidence="4">Zinc finger protein</fullName>
    </submittedName>
</protein>
<dbReference type="SMART" id="SM00355">
    <property type="entry name" value="ZnF_C2H2"/>
    <property type="match status" value="3"/>
</dbReference>
<dbReference type="EMBL" id="CP097506">
    <property type="protein sequence ID" value="URD94519.1"/>
    <property type="molecule type" value="Genomic_DNA"/>
</dbReference>
<dbReference type="PANTHER" id="PTHR46326:SF2">
    <property type="entry name" value="ZINC FINGER PROTEIN ZAT1-RELATED"/>
    <property type="match status" value="1"/>
</dbReference>
<keyword evidence="5" id="KW-1185">Reference proteome</keyword>
<proteinExistence type="predicted"/>
<evidence type="ECO:0000256" key="2">
    <source>
        <dbReference type="SAM" id="MobiDB-lite"/>
    </source>
</evidence>
<evidence type="ECO:0000256" key="1">
    <source>
        <dbReference type="PROSITE-ProRule" id="PRU00042"/>
    </source>
</evidence>
<organism evidence="4 5">
    <name type="scientific">Musa troglodytarum</name>
    <name type="common">fe'i banana</name>
    <dbReference type="NCBI Taxonomy" id="320322"/>
    <lineage>
        <taxon>Eukaryota</taxon>
        <taxon>Viridiplantae</taxon>
        <taxon>Streptophyta</taxon>
        <taxon>Embryophyta</taxon>
        <taxon>Tracheophyta</taxon>
        <taxon>Spermatophyta</taxon>
        <taxon>Magnoliopsida</taxon>
        <taxon>Liliopsida</taxon>
        <taxon>Zingiberales</taxon>
        <taxon>Musaceae</taxon>
        <taxon>Musa</taxon>
    </lineage>
</organism>
<dbReference type="Pfam" id="PF13912">
    <property type="entry name" value="zf-C2H2_6"/>
    <property type="match status" value="3"/>
</dbReference>
<dbReference type="SUPFAM" id="SSF57667">
    <property type="entry name" value="beta-beta-alpha zinc fingers"/>
    <property type="match status" value="1"/>
</dbReference>
<dbReference type="InterPro" id="IPR013087">
    <property type="entry name" value="Znf_C2H2_type"/>
</dbReference>
<gene>
    <name evidence="4" type="ORF">MUK42_31891</name>
</gene>
<dbReference type="PROSITE" id="PS50157">
    <property type="entry name" value="ZINC_FINGER_C2H2_2"/>
    <property type="match status" value="3"/>
</dbReference>
<dbReference type="InterPro" id="IPR044303">
    <property type="entry name" value="ZAT1/4/9"/>
</dbReference>
<feature type="domain" description="C2H2-type" evidence="3">
    <location>
        <begin position="186"/>
        <end position="213"/>
    </location>
</feature>
<feature type="domain" description="C2H2-type" evidence="3">
    <location>
        <begin position="242"/>
        <end position="269"/>
    </location>
</feature>
<accession>A0A9E7FDY0</accession>
<dbReference type="GO" id="GO:0006355">
    <property type="term" value="P:regulation of DNA-templated transcription"/>
    <property type="evidence" value="ECO:0007669"/>
    <property type="project" value="InterPro"/>
</dbReference>
<dbReference type="OrthoDB" id="8117402at2759"/>
<evidence type="ECO:0000313" key="5">
    <source>
        <dbReference type="Proteomes" id="UP001055439"/>
    </source>
</evidence>
<dbReference type="AlphaFoldDB" id="A0A9E7FDY0"/>
<dbReference type="PROSITE" id="PS00028">
    <property type="entry name" value="ZINC_FINGER_C2H2_1"/>
    <property type="match status" value="2"/>
</dbReference>
<dbReference type="InterPro" id="IPR036236">
    <property type="entry name" value="Znf_C2H2_sf"/>
</dbReference>
<keyword evidence="1" id="KW-0863">Zinc-finger</keyword>
<keyword evidence="1" id="KW-0479">Metal-binding</keyword>
<dbReference type="Proteomes" id="UP001055439">
    <property type="component" value="Chromosome 4"/>
</dbReference>
<evidence type="ECO:0000259" key="3">
    <source>
        <dbReference type="PROSITE" id="PS50157"/>
    </source>
</evidence>
<sequence length="367" mass="41392">MERHRCKRCYRRFASGRALAGHMRSHHVAPLRFPRPFRSPSAASSCSRVAAMEAEEEEKGPATYAIREKRVKSFCLADPGFSFTSAFDDRESDTESFLHCWPKRRRSVPAETPAAEEPLSSVSDVSSEEAVARWLMLLSRDAWSKYEAEERKSNGWDEIEAEKHVEEGEEEEDGIGSSSRRRRSRFRCGTCRKVFRSYQALGGHRASHKRERAERVPTAAVMRIHSEDFSGASAAHRDAKLWRCRYCYRVFGSGQALGGHKRAHLSAATSPAPHLPHPGSPFAAAHRNNGGRDLNFPTPMEEEAELSQQSSHASDFLSPIRSPSETKKRTPFWRQFEPNPKARGTKLRSRSHLFEASIGNEDPIPSS</sequence>
<feature type="compositionally biased region" description="Basic and acidic residues" evidence="2">
    <location>
        <begin position="157"/>
        <end position="166"/>
    </location>
</feature>
<name>A0A9E7FDY0_9LILI</name>
<reference evidence="4" key="1">
    <citation type="submission" date="2022-05" db="EMBL/GenBank/DDBJ databases">
        <title>The Musa troglodytarum L. genome provides insights into the mechanism of non-climacteric behaviour and enrichment of carotenoids.</title>
        <authorList>
            <person name="Wang J."/>
        </authorList>
    </citation>
    <scope>NUCLEOTIDE SEQUENCE</scope>
    <source>
        <tissue evidence="4">Leaf</tissue>
    </source>
</reference>
<keyword evidence="1" id="KW-0862">Zinc</keyword>
<feature type="region of interest" description="Disordered" evidence="2">
    <location>
        <begin position="157"/>
        <end position="179"/>
    </location>
</feature>
<feature type="domain" description="C2H2-type" evidence="3">
    <location>
        <begin position="4"/>
        <end position="26"/>
    </location>
</feature>
<evidence type="ECO:0000313" key="4">
    <source>
        <dbReference type="EMBL" id="URD94519.1"/>
    </source>
</evidence>
<feature type="region of interest" description="Disordered" evidence="2">
    <location>
        <begin position="262"/>
        <end position="367"/>
    </location>
</feature>
<dbReference type="PANTHER" id="PTHR46326">
    <property type="entry name" value="ZINC FINGER PROTEIN ZAT1-RELATED"/>
    <property type="match status" value="1"/>
</dbReference>
<dbReference type="GO" id="GO:0008270">
    <property type="term" value="F:zinc ion binding"/>
    <property type="evidence" value="ECO:0007669"/>
    <property type="project" value="UniProtKB-KW"/>
</dbReference>
<dbReference type="Gene3D" id="3.30.160.60">
    <property type="entry name" value="Classic Zinc Finger"/>
    <property type="match status" value="1"/>
</dbReference>